<dbReference type="InterPro" id="IPR001492">
    <property type="entry name" value="Flagellin"/>
</dbReference>
<protein>
    <recommendedName>
        <fullName evidence="4">Flagellin</fullName>
    </recommendedName>
</protein>
<keyword evidence="7" id="KW-0966">Cell projection</keyword>
<dbReference type="PANTHER" id="PTHR42792">
    <property type="entry name" value="FLAGELLIN"/>
    <property type="match status" value="1"/>
</dbReference>
<dbReference type="InterPro" id="IPR001029">
    <property type="entry name" value="Flagellin_N"/>
</dbReference>
<dbReference type="GO" id="GO:0005198">
    <property type="term" value="F:structural molecule activity"/>
    <property type="evidence" value="ECO:0007669"/>
    <property type="project" value="UniProtKB-UniRule"/>
</dbReference>
<accession>A0A1T4VN84</accession>
<evidence type="ECO:0000313" key="7">
    <source>
        <dbReference type="EMBL" id="SKA65971.1"/>
    </source>
</evidence>
<comment type="subcellular location">
    <subcellularLocation>
        <location evidence="4">Secreted</location>
    </subcellularLocation>
    <subcellularLocation>
        <location evidence="4">Bacterial flagellum</location>
    </subcellularLocation>
</comment>
<keyword evidence="2 4" id="KW-0964">Secreted</keyword>
<dbReference type="Gene3D" id="1.20.1330.10">
    <property type="entry name" value="f41 fragment of flagellin, N-terminal domain"/>
    <property type="match status" value="1"/>
</dbReference>
<evidence type="ECO:0000256" key="1">
    <source>
        <dbReference type="ARBA" id="ARBA00005709"/>
    </source>
</evidence>
<dbReference type="AlphaFoldDB" id="A0A1T4VN84"/>
<dbReference type="GO" id="GO:0005576">
    <property type="term" value="C:extracellular region"/>
    <property type="evidence" value="ECO:0007669"/>
    <property type="project" value="UniProtKB-SubCell"/>
</dbReference>
<feature type="domain" description="Flagellin C-terminal" evidence="6">
    <location>
        <begin position="212"/>
        <end position="296"/>
    </location>
</feature>
<dbReference type="InterPro" id="IPR046358">
    <property type="entry name" value="Flagellin_C"/>
</dbReference>
<evidence type="ECO:0000256" key="4">
    <source>
        <dbReference type="RuleBase" id="RU362073"/>
    </source>
</evidence>
<reference evidence="8" key="1">
    <citation type="submission" date="2017-02" db="EMBL/GenBank/DDBJ databases">
        <authorList>
            <person name="Varghese N."/>
            <person name="Submissions S."/>
        </authorList>
    </citation>
    <scope>NUCLEOTIDE SEQUENCE [LARGE SCALE GENOMIC DNA]</scope>
    <source>
        <strain evidence="8">DSM 3072</strain>
    </source>
</reference>
<dbReference type="SUPFAM" id="SSF64518">
    <property type="entry name" value="Phase 1 flagellin"/>
    <property type="match status" value="1"/>
</dbReference>
<keyword evidence="8" id="KW-1185">Reference proteome</keyword>
<evidence type="ECO:0000256" key="3">
    <source>
        <dbReference type="ARBA" id="ARBA00023143"/>
    </source>
</evidence>
<keyword evidence="7" id="KW-0969">Cilium</keyword>
<evidence type="ECO:0000259" key="5">
    <source>
        <dbReference type="Pfam" id="PF00669"/>
    </source>
</evidence>
<sequence>MPLYLTNIASMSAMRTLNNVTSGLDTVYQRLASGKRINSAKDDPAGLMIADRLTAQINGYKQGSRNLNDGLSVAQTMEHALDESKNMLQRIRTLAIQAASGTYDDSSRLAIDTEVQELCNEISRISNSTTFAGAQILAGNTGGLFSANGSIDIQCSGNVGDKISIPGFAQGFSMSGLCSYTGVLTTSSFIKESGSTLSFSLTSAQNAESVIGCIDKYINAISSYQSRLGAVQNRMESAIRNNDSMYENLSDARSRITDTDYAEEASKLAELMVRQQIIAALFSRINNSKSVILSLLGG</sequence>
<dbReference type="STRING" id="83771.SAMN02910357_00371"/>
<dbReference type="PRINTS" id="PR00207">
    <property type="entry name" value="FLAGELLIN"/>
</dbReference>
<proteinExistence type="inferred from homology"/>
<evidence type="ECO:0000259" key="6">
    <source>
        <dbReference type="Pfam" id="PF00700"/>
    </source>
</evidence>
<comment type="similarity">
    <text evidence="1 4">Belongs to the bacterial flagellin family.</text>
</comment>
<dbReference type="PANTHER" id="PTHR42792:SF2">
    <property type="entry name" value="FLAGELLIN"/>
    <property type="match status" value="1"/>
</dbReference>
<dbReference type="Pfam" id="PF00669">
    <property type="entry name" value="Flagellin_N"/>
    <property type="match status" value="1"/>
</dbReference>
<gene>
    <name evidence="7" type="ORF">SAMN02745213_01736</name>
</gene>
<dbReference type="Pfam" id="PF00700">
    <property type="entry name" value="Flagellin_C"/>
    <property type="match status" value="1"/>
</dbReference>
<dbReference type="GO" id="GO:0009288">
    <property type="term" value="C:bacterial-type flagellum"/>
    <property type="evidence" value="ECO:0007669"/>
    <property type="project" value="UniProtKB-SubCell"/>
</dbReference>
<dbReference type="RefSeq" id="WP_078929117.1">
    <property type="nucleotide sequence ID" value="NZ_FUXX01000032.1"/>
</dbReference>
<keyword evidence="3 4" id="KW-0975">Bacterial flagellum</keyword>
<dbReference type="Proteomes" id="UP000242432">
    <property type="component" value="Unassembled WGS sequence"/>
</dbReference>
<evidence type="ECO:0000313" key="8">
    <source>
        <dbReference type="Proteomes" id="UP000242432"/>
    </source>
</evidence>
<comment type="function">
    <text evidence="4">Flagellin is the subunit protein which polymerizes to form the filaments of bacterial flagella.</text>
</comment>
<feature type="domain" description="Flagellin N-terminal" evidence="5">
    <location>
        <begin position="6"/>
        <end position="140"/>
    </location>
</feature>
<organism evidence="7 8">
    <name type="scientific">Succinivibrio dextrinosolvens DSM 3072</name>
    <dbReference type="NCBI Taxonomy" id="1123324"/>
    <lineage>
        <taxon>Bacteria</taxon>
        <taxon>Pseudomonadati</taxon>
        <taxon>Pseudomonadota</taxon>
        <taxon>Gammaproteobacteria</taxon>
        <taxon>Aeromonadales</taxon>
        <taxon>Succinivibrionaceae</taxon>
        <taxon>Succinivibrio</taxon>
    </lineage>
</organism>
<keyword evidence="7" id="KW-0282">Flagellum</keyword>
<name>A0A1T4VN84_9GAMM</name>
<evidence type="ECO:0000256" key="2">
    <source>
        <dbReference type="ARBA" id="ARBA00022525"/>
    </source>
</evidence>
<dbReference type="EMBL" id="FUXX01000032">
    <property type="protein sequence ID" value="SKA65971.1"/>
    <property type="molecule type" value="Genomic_DNA"/>
</dbReference>